<dbReference type="Gene3D" id="2.40.280.10">
    <property type="match status" value="1"/>
</dbReference>
<evidence type="ECO:0000313" key="4">
    <source>
        <dbReference type="Proteomes" id="UP000722121"/>
    </source>
</evidence>
<dbReference type="PANTHER" id="PTHR30308">
    <property type="entry name" value="TMRNA-BINDING COMPONENT OF TRANS-TRANSLATION TAGGING COMPLEX"/>
    <property type="match status" value="1"/>
</dbReference>
<evidence type="ECO:0000256" key="1">
    <source>
        <dbReference type="ARBA" id="ARBA00022490"/>
    </source>
</evidence>
<dbReference type="SUPFAM" id="SSF74982">
    <property type="entry name" value="Small protein B (SmpB)"/>
    <property type="match status" value="1"/>
</dbReference>
<name>A0ABS3AT68_9BACT</name>
<dbReference type="InterPro" id="IPR023620">
    <property type="entry name" value="SmpB"/>
</dbReference>
<sequence>MKKSSAELVSNRKAYHNYEIIDTFEAGIALCGTEVKSLREHNASLQEAYVKVLARELWLIGAYVAPYSFGNIHNHEERRDRKLLMHKSEILKLKKAVQEKGLTLVPLSLYLKKGIVKIRIATAKGKKLHDKRAALKKREDDRRMDTMLKFNKQ</sequence>
<keyword evidence="1" id="KW-0963">Cytoplasm</keyword>
<gene>
    <name evidence="3" type="primary">smpB</name>
    <name evidence="3" type="ORF">JYU14_05470</name>
</gene>
<comment type="caution">
    <text evidence="3">The sequence shown here is derived from an EMBL/GenBank/DDBJ whole genome shotgun (WGS) entry which is preliminary data.</text>
</comment>
<keyword evidence="4" id="KW-1185">Reference proteome</keyword>
<dbReference type="Pfam" id="PF01668">
    <property type="entry name" value="SmpB"/>
    <property type="match status" value="1"/>
</dbReference>
<evidence type="ECO:0000313" key="3">
    <source>
        <dbReference type="EMBL" id="MBN4067516.1"/>
    </source>
</evidence>
<feature type="non-terminal residue" evidence="3">
    <location>
        <position position="153"/>
    </location>
</feature>
<keyword evidence="2" id="KW-0694">RNA-binding</keyword>
<dbReference type="Proteomes" id="UP000722121">
    <property type="component" value="Unassembled WGS sequence"/>
</dbReference>
<dbReference type="InterPro" id="IPR020081">
    <property type="entry name" value="SsrA-bd_prot_CS"/>
</dbReference>
<dbReference type="EMBL" id="JAFITR010000175">
    <property type="protein sequence ID" value="MBN4067516.1"/>
    <property type="molecule type" value="Genomic_DNA"/>
</dbReference>
<dbReference type="HAMAP" id="MF_00023">
    <property type="entry name" value="SmpB"/>
    <property type="match status" value="1"/>
</dbReference>
<dbReference type="InterPro" id="IPR000037">
    <property type="entry name" value="SsrA-bd_prot"/>
</dbReference>
<dbReference type="PANTHER" id="PTHR30308:SF2">
    <property type="entry name" value="SSRA-BINDING PROTEIN"/>
    <property type="match status" value="1"/>
</dbReference>
<dbReference type="NCBIfam" id="NF003843">
    <property type="entry name" value="PRK05422.1"/>
    <property type="match status" value="1"/>
</dbReference>
<protein>
    <submittedName>
        <fullName evidence="3">SsrA-binding protein SmpB</fullName>
    </submittedName>
</protein>
<dbReference type="NCBIfam" id="TIGR00086">
    <property type="entry name" value="smpB"/>
    <property type="match status" value="1"/>
</dbReference>
<reference evidence="3 4" key="1">
    <citation type="submission" date="2021-02" db="EMBL/GenBank/DDBJ databases">
        <title>Activity-based single-cell genomes from oceanic crustal fluid captures similar information to metagenomic and metatranscriptomic surveys with orders of magnitude less sampling.</title>
        <authorList>
            <person name="D'Angelo T.S."/>
            <person name="Orcutt B.N."/>
        </authorList>
    </citation>
    <scope>NUCLEOTIDE SEQUENCE [LARGE SCALE GENOMIC DNA]</scope>
    <source>
        <strain evidence="3">AH-315-G07</strain>
    </source>
</reference>
<dbReference type="CDD" id="cd09294">
    <property type="entry name" value="SmpB"/>
    <property type="match status" value="1"/>
</dbReference>
<dbReference type="PROSITE" id="PS01317">
    <property type="entry name" value="SSRP"/>
    <property type="match status" value="1"/>
</dbReference>
<proteinExistence type="inferred from homology"/>
<evidence type="ECO:0000256" key="2">
    <source>
        <dbReference type="ARBA" id="ARBA00022884"/>
    </source>
</evidence>
<accession>A0ABS3AT68</accession>
<organism evidence="3 4">
    <name type="scientific">Simkania negevensis</name>
    <dbReference type="NCBI Taxonomy" id="83561"/>
    <lineage>
        <taxon>Bacteria</taxon>
        <taxon>Pseudomonadati</taxon>
        <taxon>Chlamydiota</taxon>
        <taxon>Chlamydiia</taxon>
        <taxon>Parachlamydiales</taxon>
        <taxon>Simkaniaceae</taxon>
        <taxon>Simkania</taxon>
    </lineage>
</organism>